<dbReference type="AlphaFoldDB" id="A0AAV0AWS5"/>
<evidence type="ECO:0008006" key="4">
    <source>
        <dbReference type="Google" id="ProtNLM"/>
    </source>
</evidence>
<proteinExistence type="predicted"/>
<dbReference type="EMBL" id="CALTRL010002101">
    <property type="protein sequence ID" value="CAH7674693.1"/>
    <property type="molecule type" value="Genomic_DNA"/>
</dbReference>
<comment type="caution">
    <text evidence="2">The sequence shown here is derived from an EMBL/GenBank/DDBJ whole genome shotgun (WGS) entry which is preliminary data.</text>
</comment>
<keyword evidence="3" id="KW-1185">Reference proteome</keyword>
<feature type="region of interest" description="Disordered" evidence="1">
    <location>
        <begin position="32"/>
        <end position="73"/>
    </location>
</feature>
<evidence type="ECO:0000313" key="3">
    <source>
        <dbReference type="Proteomes" id="UP001153365"/>
    </source>
</evidence>
<evidence type="ECO:0000256" key="1">
    <source>
        <dbReference type="SAM" id="MobiDB-lite"/>
    </source>
</evidence>
<reference evidence="2" key="1">
    <citation type="submission" date="2022-06" db="EMBL/GenBank/DDBJ databases">
        <authorList>
            <consortium name="SYNGENTA / RWTH Aachen University"/>
        </authorList>
    </citation>
    <scope>NUCLEOTIDE SEQUENCE</scope>
</reference>
<evidence type="ECO:0000313" key="2">
    <source>
        <dbReference type="EMBL" id="CAH7674693.1"/>
    </source>
</evidence>
<sequence>MEILTMLDSITHMIIKPLSMVMASYNDELQPPHGYPRRYPEYQNPYDINPSRSTPQSSYIQEHERSDDDNRNFLVPEKEYQVSTTTIAPGSYRIKGKEMQSQDFGQSHQSGIQNLKGKERKYQDNTLKKQIPMQDYEEIETDEDKILNPEVPTTSPWSSELRYEGLPNSRRTGCRYEVSGLFITRTNLWSLSTRHLKSEHNHEASQDISGLSAYRRFDQKELKMIHNCSSAGAPPEQILYTLKKSIDNFNPPETVAILKGIYNTKTKLLISLNYLYDSKKDSNNTVTHLFFVHSESIRLSKIDHHVRSEKEEDYLWCLKQLNKIWIPLAIPK</sequence>
<feature type="compositionally biased region" description="Polar residues" evidence="1">
    <location>
        <begin position="50"/>
        <end position="60"/>
    </location>
</feature>
<protein>
    <recommendedName>
        <fullName evidence="4">FAR1 domain-containing protein</fullName>
    </recommendedName>
</protein>
<accession>A0AAV0AWS5</accession>
<organism evidence="2 3">
    <name type="scientific">Phakopsora pachyrhizi</name>
    <name type="common">Asian soybean rust disease fungus</name>
    <dbReference type="NCBI Taxonomy" id="170000"/>
    <lineage>
        <taxon>Eukaryota</taxon>
        <taxon>Fungi</taxon>
        <taxon>Dikarya</taxon>
        <taxon>Basidiomycota</taxon>
        <taxon>Pucciniomycotina</taxon>
        <taxon>Pucciniomycetes</taxon>
        <taxon>Pucciniales</taxon>
        <taxon>Phakopsoraceae</taxon>
        <taxon>Phakopsora</taxon>
    </lineage>
</organism>
<dbReference type="Proteomes" id="UP001153365">
    <property type="component" value="Unassembled WGS sequence"/>
</dbReference>
<gene>
    <name evidence="2" type="ORF">PPACK8108_LOCUS9615</name>
</gene>
<name>A0AAV0AWS5_PHAPC</name>
<feature type="compositionally biased region" description="Basic and acidic residues" evidence="1">
    <location>
        <begin position="61"/>
        <end position="73"/>
    </location>
</feature>